<feature type="region of interest" description="Disordered" evidence="1">
    <location>
        <begin position="32"/>
        <end position="63"/>
    </location>
</feature>
<accession>A0AAE3LMT4</accession>
<evidence type="ECO:0000313" key="3">
    <source>
        <dbReference type="EMBL" id="MCU9613107.1"/>
    </source>
</evidence>
<dbReference type="EMBL" id="JAOUSF010000002">
    <property type="protein sequence ID" value="MCU9613107.1"/>
    <property type="molecule type" value="Genomic_DNA"/>
</dbReference>
<comment type="caution">
    <text evidence="3">The sequence shown here is derived from an EMBL/GenBank/DDBJ whole genome shotgun (WGS) entry which is preliminary data.</text>
</comment>
<keyword evidence="2" id="KW-0732">Signal</keyword>
<feature type="compositionally biased region" description="Acidic residues" evidence="1">
    <location>
        <begin position="45"/>
        <end position="63"/>
    </location>
</feature>
<evidence type="ECO:0000313" key="4">
    <source>
        <dbReference type="Proteomes" id="UP001209318"/>
    </source>
</evidence>
<reference evidence="3" key="1">
    <citation type="submission" date="2022-10" db="EMBL/GenBank/DDBJ databases">
        <title>Description of Fervidibacillus gen. nov. in the family Fervidibacillaceae fam. nov. with two species, Fervidibacillus albus sp. nov., and Fervidibacillus halotolerans sp. nov., isolated from tidal flat sediments.</title>
        <authorList>
            <person name="Kwon K.K."/>
            <person name="Yang S.-H."/>
        </authorList>
    </citation>
    <scope>NUCLEOTIDE SEQUENCE</scope>
    <source>
        <strain evidence="3">JCM 19140</strain>
    </source>
</reference>
<feature type="signal peptide" evidence="2">
    <location>
        <begin position="1"/>
        <end position="21"/>
    </location>
</feature>
<sequence length="177" mass="19653">MKKVNQTTQKLWMILGLLALAAFMTACSSSSNDGPLYSSDRENESETATEAETDTESETDTDTEAVSSVGTIVFGTGSFDEEIFNETTTFVQSDDILLQAELPDALGTTEITYILLQLNGSEEIYETWTQNVDPTWDTLFGVYHEPLIDGELEVGNYKLRMFRNDSELIAEGNFSVE</sequence>
<dbReference type="Proteomes" id="UP001209318">
    <property type="component" value="Unassembled WGS sequence"/>
</dbReference>
<organism evidence="3 4">
    <name type="scientific">Perspicuibacillus lycopersici</name>
    <dbReference type="NCBI Taxonomy" id="1325689"/>
    <lineage>
        <taxon>Bacteria</taxon>
        <taxon>Bacillati</taxon>
        <taxon>Bacillota</taxon>
        <taxon>Bacilli</taxon>
        <taxon>Bacillales</taxon>
        <taxon>Bacillaceae</taxon>
        <taxon>Perspicuibacillus</taxon>
    </lineage>
</organism>
<dbReference type="PROSITE" id="PS51257">
    <property type="entry name" value="PROKAR_LIPOPROTEIN"/>
    <property type="match status" value="1"/>
</dbReference>
<keyword evidence="4" id="KW-1185">Reference proteome</keyword>
<gene>
    <name evidence="3" type="ORF">OEV98_06025</name>
</gene>
<protein>
    <submittedName>
        <fullName evidence="3">Uncharacterized protein</fullName>
    </submittedName>
</protein>
<dbReference type="AlphaFoldDB" id="A0AAE3LMT4"/>
<feature type="chain" id="PRO_5042157807" evidence="2">
    <location>
        <begin position="22"/>
        <end position="177"/>
    </location>
</feature>
<dbReference type="RefSeq" id="WP_263072317.1">
    <property type="nucleotide sequence ID" value="NZ_JAOUSF010000002.1"/>
</dbReference>
<evidence type="ECO:0000256" key="1">
    <source>
        <dbReference type="SAM" id="MobiDB-lite"/>
    </source>
</evidence>
<name>A0AAE3LMT4_9BACI</name>
<proteinExistence type="predicted"/>
<evidence type="ECO:0000256" key="2">
    <source>
        <dbReference type="SAM" id="SignalP"/>
    </source>
</evidence>